<reference evidence="3" key="1">
    <citation type="journal article" date="2023" name="Plant J.">
        <title>Genome sequences and population genomics provide insights into the demographic history, inbreeding, and mutation load of two 'living fossil' tree species of Dipteronia.</title>
        <authorList>
            <person name="Feng Y."/>
            <person name="Comes H.P."/>
            <person name="Chen J."/>
            <person name="Zhu S."/>
            <person name="Lu R."/>
            <person name="Zhang X."/>
            <person name="Li P."/>
            <person name="Qiu J."/>
            <person name="Olsen K.M."/>
            <person name="Qiu Y."/>
        </authorList>
    </citation>
    <scope>NUCLEOTIDE SEQUENCE</scope>
    <source>
        <strain evidence="3">NBL</strain>
    </source>
</reference>
<dbReference type="Proteomes" id="UP001281410">
    <property type="component" value="Unassembled WGS sequence"/>
</dbReference>
<name>A0AAE0EK15_9ROSI</name>
<keyword evidence="4" id="KW-1185">Reference proteome</keyword>
<evidence type="ECO:0000313" key="3">
    <source>
        <dbReference type="EMBL" id="KAK3229270.1"/>
    </source>
</evidence>
<feature type="compositionally biased region" description="Polar residues" evidence="1">
    <location>
        <begin position="46"/>
        <end position="58"/>
    </location>
</feature>
<evidence type="ECO:0000313" key="4">
    <source>
        <dbReference type="Proteomes" id="UP001281410"/>
    </source>
</evidence>
<feature type="region of interest" description="Disordered" evidence="1">
    <location>
        <begin position="44"/>
        <end position="67"/>
    </location>
</feature>
<proteinExistence type="predicted"/>
<accession>A0AAE0EK15</accession>
<comment type="caution">
    <text evidence="3">The sequence shown here is derived from an EMBL/GenBank/DDBJ whole genome shotgun (WGS) entry which is preliminary data.</text>
</comment>
<dbReference type="Pfam" id="PF26133">
    <property type="entry name" value="DUF8039"/>
    <property type="match status" value="1"/>
</dbReference>
<evidence type="ECO:0000256" key="1">
    <source>
        <dbReference type="SAM" id="MobiDB-lite"/>
    </source>
</evidence>
<dbReference type="AlphaFoldDB" id="A0AAE0EK15"/>
<protein>
    <recommendedName>
        <fullName evidence="2">DUF8039 domain-containing protein</fullName>
    </recommendedName>
</protein>
<sequence length="154" mass="17186">MESIPMEKTKSLEDDAVSQVLGKSIEVEFEDLMNDGAAVEERVHQPQYSTNSNLQSKSPLGVSTREKDVSTQKGTKCKLLHWIGSGQVVAEAKIDCTNPQAFVHHKLLGLDYWRVCVKKIMASDVPLIRDTSELQILEDARGTYIASPSKYITY</sequence>
<dbReference type="EMBL" id="JANJYJ010000001">
    <property type="protein sequence ID" value="KAK3229270.1"/>
    <property type="molecule type" value="Genomic_DNA"/>
</dbReference>
<feature type="domain" description="DUF8039" evidence="2">
    <location>
        <begin position="72"/>
        <end position="153"/>
    </location>
</feature>
<gene>
    <name evidence="3" type="ORF">Dsin_001151</name>
</gene>
<evidence type="ECO:0000259" key="2">
    <source>
        <dbReference type="Pfam" id="PF26133"/>
    </source>
</evidence>
<organism evidence="3 4">
    <name type="scientific">Dipteronia sinensis</name>
    <dbReference type="NCBI Taxonomy" id="43782"/>
    <lineage>
        <taxon>Eukaryota</taxon>
        <taxon>Viridiplantae</taxon>
        <taxon>Streptophyta</taxon>
        <taxon>Embryophyta</taxon>
        <taxon>Tracheophyta</taxon>
        <taxon>Spermatophyta</taxon>
        <taxon>Magnoliopsida</taxon>
        <taxon>eudicotyledons</taxon>
        <taxon>Gunneridae</taxon>
        <taxon>Pentapetalae</taxon>
        <taxon>rosids</taxon>
        <taxon>malvids</taxon>
        <taxon>Sapindales</taxon>
        <taxon>Sapindaceae</taxon>
        <taxon>Hippocastanoideae</taxon>
        <taxon>Acereae</taxon>
        <taxon>Dipteronia</taxon>
    </lineage>
</organism>
<dbReference type="InterPro" id="IPR058352">
    <property type="entry name" value="DUF8039"/>
</dbReference>